<dbReference type="InParanoid" id="A0A316VX31"/>
<gene>
    <name evidence="8" type="ORF">IE81DRAFT_151640</name>
</gene>
<accession>A0A316VX31</accession>
<evidence type="ECO:0000259" key="7">
    <source>
        <dbReference type="PROSITE" id="PS51380"/>
    </source>
</evidence>
<feature type="domain" description="EXS" evidence="7">
    <location>
        <begin position="383"/>
        <end position="714"/>
    </location>
</feature>
<sequence>MVAAALPELIGPSYSWDTPLTKEPLTDGILSRIRSVSLTFDEALSPDSVRKAVRSMGNRASMAPLAVAGSAVNPYNRWALKFSWLRPIAPVSVRHAAHGRGLLPETWDRNPFIAAVGSGLAAGSDLVYGGSTIGDHATSSSSSTAVHSFSRTLPPPHRVLLLVALGLFCWWANLRGLRRLGLEISPASSSSRNTASSSAEDRSAVPMSNLSSSVGALSSSATSPPLPAGSHMTSASVEPFTSSAGRPAAQTSVSTSSSSPALERRVLSFALIYFLWAMAGWLTYRIYVDLLAGDPKGRHAQVLQGITVLGAVALAVWPGEFAAKWTRVDFGRHLLHLLRPTLAQGPTFPDVLLADILTSFAKVLGDVWLTACFLLPRRNHHEWWNGRGSLIVPCLATLPYLIRFRQCIAEYLVSAPVPGSNASSGRSTRPLANALKYASAFPVIWLSALQDSTAGTESSPDGVKGVYGLWLLAVFVNSFFSFWWDVTNDWGLDMLRPSAWPLPRALGGQGVQFSTSGYSLLPGTGSTRSAPTFHRRGLSSLPVGTVPSPNESDLSSDLQPKEMAIDHQSSVSVSPSNSSTTLHRSVSGSNTSQKNFLRPPSLSSSSQAGHHRRRSSMLRPASKPMLFHPWVYHLSILLDLLLRFTWSLKLSSHLHHIVELEAGVFFLEGLEIVRRCAWVFLRVEWEEVKRGSWNRRVLTGSARHAGSGSPRSDMARRREDHKDDS</sequence>
<keyword evidence="2 6" id="KW-0812">Transmembrane</keyword>
<comment type="subcellular location">
    <subcellularLocation>
        <location evidence="1">Membrane</location>
        <topology evidence="1">Multi-pass membrane protein</topology>
    </subcellularLocation>
</comment>
<evidence type="ECO:0000313" key="8">
    <source>
        <dbReference type="EMBL" id="PWN41864.1"/>
    </source>
</evidence>
<reference evidence="8 9" key="1">
    <citation type="journal article" date="2018" name="Mol. Biol. Evol.">
        <title>Broad Genomic Sampling Reveals a Smut Pathogenic Ancestry of the Fungal Clade Ustilaginomycotina.</title>
        <authorList>
            <person name="Kijpornyongpan T."/>
            <person name="Mondo S.J."/>
            <person name="Barry K."/>
            <person name="Sandor L."/>
            <person name="Lee J."/>
            <person name="Lipzen A."/>
            <person name="Pangilinan J."/>
            <person name="LaButti K."/>
            <person name="Hainaut M."/>
            <person name="Henrissat B."/>
            <person name="Grigoriev I.V."/>
            <person name="Spatafora J.W."/>
            <person name="Aime M.C."/>
        </authorList>
    </citation>
    <scope>NUCLEOTIDE SEQUENCE [LARGE SCALE GENOMIC DNA]</scope>
    <source>
        <strain evidence="8 9">MCA 4658</strain>
    </source>
</reference>
<organism evidence="8 9">
    <name type="scientific">Ceraceosorus guamensis</name>
    <dbReference type="NCBI Taxonomy" id="1522189"/>
    <lineage>
        <taxon>Eukaryota</taxon>
        <taxon>Fungi</taxon>
        <taxon>Dikarya</taxon>
        <taxon>Basidiomycota</taxon>
        <taxon>Ustilaginomycotina</taxon>
        <taxon>Exobasidiomycetes</taxon>
        <taxon>Ceraceosorales</taxon>
        <taxon>Ceraceosoraceae</taxon>
        <taxon>Ceraceosorus</taxon>
    </lineage>
</organism>
<feature type="transmembrane region" description="Helical" evidence="6">
    <location>
        <begin position="299"/>
        <end position="317"/>
    </location>
</feature>
<dbReference type="Pfam" id="PF03124">
    <property type="entry name" value="EXS"/>
    <property type="match status" value="1"/>
</dbReference>
<evidence type="ECO:0000256" key="2">
    <source>
        <dbReference type="ARBA" id="ARBA00022692"/>
    </source>
</evidence>
<feature type="compositionally biased region" description="Low complexity" evidence="5">
    <location>
        <begin position="187"/>
        <end position="198"/>
    </location>
</feature>
<feature type="region of interest" description="Disordered" evidence="5">
    <location>
        <begin position="187"/>
        <end position="206"/>
    </location>
</feature>
<feature type="region of interest" description="Disordered" evidence="5">
    <location>
        <begin position="701"/>
        <end position="725"/>
    </location>
</feature>
<protein>
    <submittedName>
        <fullName evidence="8">EXS-domain-containing protein</fullName>
    </submittedName>
</protein>
<dbReference type="AlphaFoldDB" id="A0A316VX31"/>
<feature type="compositionally biased region" description="Low complexity" evidence="5">
    <location>
        <begin position="569"/>
        <end position="579"/>
    </location>
</feature>
<feature type="compositionally biased region" description="Basic and acidic residues" evidence="5">
    <location>
        <begin position="713"/>
        <end position="725"/>
    </location>
</feature>
<evidence type="ECO:0000256" key="3">
    <source>
        <dbReference type="ARBA" id="ARBA00022989"/>
    </source>
</evidence>
<dbReference type="PANTHER" id="PTHR10783">
    <property type="entry name" value="XENOTROPIC AND POLYTROPIC RETROVIRUS RECEPTOR 1-RELATED"/>
    <property type="match status" value="1"/>
</dbReference>
<name>A0A316VX31_9BASI</name>
<keyword evidence="4 6" id="KW-0472">Membrane</keyword>
<evidence type="ECO:0000256" key="1">
    <source>
        <dbReference type="ARBA" id="ARBA00004141"/>
    </source>
</evidence>
<proteinExistence type="predicted"/>
<dbReference type="PROSITE" id="PS51380">
    <property type="entry name" value="EXS"/>
    <property type="match status" value="1"/>
</dbReference>
<dbReference type="GO" id="GO:0005737">
    <property type="term" value="C:cytoplasm"/>
    <property type="evidence" value="ECO:0007669"/>
    <property type="project" value="TreeGrafter"/>
</dbReference>
<dbReference type="STRING" id="1522189.A0A316VX31"/>
<keyword evidence="9" id="KW-1185">Reference proteome</keyword>
<evidence type="ECO:0000313" key="9">
    <source>
        <dbReference type="Proteomes" id="UP000245783"/>
    </source>
</evidence>
<dbReference type="Proteomes" id="UP000245783">
    <property type="component" value="Unassembled WGS sequence"/>
</dbReference>
<dbReference type="PANTHER" id="PTHR10783:SF46">
    <property type="entry name" value="PROTEIN ERD1 HOMOLOG 2"/>
    <property type="match status" value="1"/>
</dbReference>
<feature type="transmembrane region" description="Helical" evidence="6">
    <location>
        <begin position="157"/>
        <end position="174"/>
    </location>
</feature>
<feature type="compositionally biased region" description="Polar residues" evidence="5">
    <location>
        <begin position="547"/>
        <end position="558"/>
    </location>
</feature>
<dbReference type="GeneID" id="37032317"/>
<evidence type="ECO:0000256" key="5">
    <source>
        <dbReference type="SAM" id="MobiDB-lite"/>
    </source>
</evidence>
<feature type="compositionally biased region" description="Polar residues" evidence="5">
    <location>
        <begin position="231"/>
        <end position="244"/>
    </location>
</feature>
<feature type="transmembrane region" description="Helical" evidence="6">
    <location>
        <begin position="466"/>
        <end position="484"/>
    </location>
</feature>
<dbReference type="EMBL" id="KZ819386">
    <property type="protein sequence ID" value="PWN41864.1"/>
    <property type="molecule type" value="Genomic_DNA"/>
</dbReference>
<keyword evidence="3 6" id="KW-1133">Transmembrane helix</keyword>
<feature type="region of interest" description="Disordered" evidence="5">
    <location>
        <begin position="215"/>
        <end position="255"/>
    </location>
</feature>
<feature type="region of interest" description="Disordered" evidence="5">
    <location>
        <begin position="524"/>
        <end position="617"/>
    </location>
</feature>
<evidence type="ECO:0000256" key="4">
    <source>
        <dbReference type="ARBA" id="ARBA00023136"/>
    </source>
</evidence>
<dbReference type="GO" id="GO:0016020">
    <property type="term" value="C:membrane"/>
    <property type="evidence" value="ECO:0007669"/>
    <property type="project" value="UniProtKB-SubCell"/>
</dbReference>
<dbReference type="InterPro" id="IPR004342">
    <property type="entry name" value="EXS_C"/>
</dbReference>
<dbReference type="RefSeq" id="XP_025369024.1">
    <property type="nucleotide sequence ID" value="XM_025510447.1"/>
</dbReference>
<feature type="compositionally biased region" description="Polar residues" evidence="5">
    <location>
        <begin position="580"/>
        <end position="608"/>
    </location>
</feature>
<dbReference type="OrthoDB" id="2159384at2759"/>
<evidence type="ECO:0000256" key="6">
    <source>
        <dbReference type="SAM" id="Phobius"/>
    </source>
</evidence>
<feature type="transmembrane region" description="Helical" evidence="6">
    <location>
        <begin position="266"/>
        <end position="287"/>
    </location>
</feature>